<accession>A0A352IXV1</accession>
<dbReference type="PANTHER" id="PTHR34584">
    <property type="entry name" value="NA(+)/H(+) ANTIPORTER SUBUNIT E1"/>
    <property type="match status" value="1"/>
</dbReference>
<keyword evidence="3" id="KW-1003">Cell membrane</keyword>
<protein>
    <submittedName>
        <fullName evidence="8">Na+/H+ antiporter subunit E</fullName>
    </submittedName>
</protein>
<evidence type="ECO:0000256" key="5">
    <source>
        <dbReference type="ARBA" id="ARBA00022989"/>
    </source>
</evidence>
<comment type="subcellular location">
    <subcellularLocation>
        <location evidence="1">Cell membrane</location>
        <topology evidence="1">Multi-pass membrane protein</topology>
    </subcellularLocation>
</comment>
<sequence length="157" mass="17803">MIGLFWNLLLALAWVTLTGSVTAMNLLAGLLFGYAALMVLQKQVPALKGYSRRIPRLAAFLVFFLKELVKSNLKVAYDVATPVWHMRPGVIAFPLNAETDMEILFVSSVISLTPGTLSLDVSDDRKVLFIHTMFLHDEEQLRDDLRELERRVLKVMR</sequence>
<evidence type="ECO:0000256" key="1">
    <source>
        <dbReference type="ARBA" id="ARBA00004651"/>
    </source>
</evidence>
<evidence type="ECO:0000256" key="4">
    <source>
        <dbReference type="ARBA" id="ARBA00022692"/>
    </source>
</evidence>
<dbReference type="PIRSF" id="PIRSF019239">
    <property type="entry name" value="MrpE"/>
    <property type="match status" value="1"/>
</dbReference>
<evidence type="ECO:0000313" key="8">
    <source>
        <dbReference type="EMBL" id="HBC36284.1"/>
    </source>
</evidence>
<keyword evidence="4 7" id="KW-0812">Transmembrane</keyword>
<dbReference type="Proteomes" id="UP000263489">
    <property type="component" value="Unassembled WGS sequence"/>
</dbReference>
<evidence type="ECO:0000256" key="3">
    <source>
        <dbReference type="ARBA" id="ARBA00022475"/>
    </source>
</evidence>
<dbReference type="Pfam" id="PF01899">
    <property type="entry name" value="MNHE"/>
    <property type="match status" value="1"/>
</dbReference>
<name>A0A352IXV1_9GAMM</name>
<dbReference type="AlphaFoldDB" id="A0A352IXV1"/>
<reference evidence="8 9" key="1">
    <citation type="journal article" date="2018" name="Nat. Biotechnol.">
        <title>A standardized bacterial taxonomy based on genome phylogeny substantially revises the tree of life.</title>
        <authorList>
            <person name="Parks D.H."/>
            <person name="Chuvochina M."/>
            <person name="Waite D.W."/>
            <person name="Rinke C."/>
            <person name="Skarshewski A."/>
            <person name="Chaumeil P.A."/>
            <person name="Hugenholtz P."/>
        </authorList>
    </citation>
    <scope>NUCLEOTIDE SEQUENCE [LARGE SCALE GENOMIC DNA]</scope>
    <source>
        <strain evidence="8">UBA9380</strain>
    </source>
</reference>
<keyword evidence="5 7" id="KW-1133">Transmembrane helix</keyword>
<gene>
    <name evidence="8" type="ORF">DC045_18660</name>
</gene>
<comment type="similarity">
    <text evidence="2">Belongs to the CPA3 antiporters (TC 2.A.63) subunit E family.</text>
</comment>
<dbReference type="InterPro" id="IPR002758">
    <property type="entry name" value="Cation_antiport_E"/>
</dbReference>
<evidence type="ECO:0000256" key="7">
    <source>
        <dbReference type="SAM" id="Phobius"/>
    </source>
</evidence>
<proteinExistence type="inferred from homology"/>
<dbReference type="EMBL" id="DNNA01000294">
    <property type="protein sequence ID" value="HBC36284.1"/>
    <property type="molecule type" value="Genomic_DNA"/>
</dbReference>
<dbReference type="GO" id="GO:0005886">
    <property type="term" value="C:plasma membrane"/>
    <property type="evidence" value="ECO:0007669"/>
    <property type="project" value="UniProtKB-SubCell"/>
</dbReference>
<dbReference type="PANTHER" id="PTHR34584:SF1">
    <property type="entry name" value="NA(+)_H(+) ANTIPORTER SUBUNIT E1"/>
    <property type="match status" value="1"/>
</dbReference>
<comment type="caution">
    <text evidence="8">The sequence shown here is derived from an EMBL/GenBank/DDBJ whole genome shotgun (WGS) entry which is preliminary data.</text>
</comment>
<dbReference type="GO" id="GO:0008324">
    <property type="term" value="F:monoatomic cation transmembrane transporter activity"/>
    <property type="evidence" value="ECO:0007669"/>
    <property type="project" value="InterPro"/>
</dbReference>
<evidence type="ECO:0000256" key="6">
    <source>
        <dbReference type="ARBA" id="ARBA00023136"/>
    </source>
</evidence>
<organism evidence="8 9">
    <name type="scientific">Marinobacter adhaerens</name>
    <dbReference type="NCBI Taxonomy" id="1033846"/>
    <lineage>
        <taxon>Bacteria</taxon>
        <taxon>Pseudomonadati</taxon>
        <taxon>Pseudomonadota</taxon>
        <taxon>Gammaproteobacteria</taxon>
        <taxon>Pseudomonadales</taxon>
        <taxon>Marinobacteraceae</taxon>
        <taxon>Marinobacter</taxon>
    </lineage>
</organism>
<keyword evidence="6 7" id="KW-0472">Membrane</keyword>
<evidence type="ECO:0000256" key="2">
    <source>
        <dbReference type="ARBA" id="ARBA00006228"/>
    </source>
</evidence>
<evidence type="ECO:0000313" key="9">
    <source>
        <dbReference type="Proteomes" id="UP000263489"/>
    </source>
</evidence>
<feature type="transmembrane region" description="Helical" evidence="7">
    <location>
        <begin position="12"/>
        <end position="40"/>
    </location>
</feature>